<evidence type="ECO:0008006" key="3">
    <source>
        <dbReference type="Google" id="ProtNLM"/>
    </source>
</evidence>
<sequence length="161" mass="17819">MPPNDPHAHTASIAVDASPDDAFAFMASGRLQTHWALGSWDREHVEGDVYRGTSLWDGSDLYVRVTGHPELRLVDYAVGPDPDALRRVVEARVVDRAELGHDDGGSVITLTVWRTRDERPDSWARTFHAFQTEVHLIRGRLDSSSALAVGRRAREASDHGA</sequence>
<dbReference type="Gene3D" id="3.30.530.20">
    <property type="match status" value="1"/>
</dbReference>
<dbReference type="EMBL" id="AGUD01000004">
    <property type="protein sequence ID" value="EHN12956.1"/>
    <property type="molecule type" value="Genomic_DNA"/>
</dbReference>
<keyword evidence="2" id="KW-1185">Reference proteome</keyword>
<dbReference type="RefSeq" id="WP_007569733.1">
    <property type="nucleotide sequence ID" value="NZ_AGUD01000004.1"/>
</dbReference>
<name>H0DZZ7_9ACTN</name>
<dbReference type="OrthoDB" id="7857895at2"/>
<protein>
    <recommendedName>
        <fullName evidence="3">Activator of Hsp90 ATPase 1 family protein</fullName>
    </recommendedName>
</protein>
<gene>
    <name evidence="1" type="ORF">PAI11_01020</name>
</gene>
<organism evidence="1 2">
    <name type="scientific">Patulibacter medicamentivorans</name>
    <dbReference type="NCBI Taxonomy" id="1097667"/>
    <lineage>
        <taxon>Bacteria</taxon>
        <taxon>Bacillati</taxon>
        <taxon>Actinomycetota</taxon>
        <taxon>Thermoleophilia</taxon>
        <taxon>Solirubrobacterales</taxon>
        <taxon>Patulibacteraceae</taxon>
        <taxon>Patulibacter</taxon>
    </lineage>
</organism>
<dbReference type="InterPro" id="IPR023393">
    <property type="entry name" value="START-like_dom_sf"/>
</dbReference>
<reference evidence="1 2" key="1">
    <citation type="journal article" date="2013" name="Biodegradation">
        <title>Quantitative proteomic analysis of ibuprofen-degrading Patulibacter sp. strain I11.</title>
        <authorList>
            <person name="Almeida B."/>
            <person name="Kjeldal H."/>
            <person name="Lolas I."/>
            <person name="Knudsen A.D."/>
            <person name="Carvalho G."/>
            <person name="Nielsen K.L."/>
            <person name="Barreto Crespo M.T."/>
            <person name="Stensballe A."/>
            <person name="Nielsen J.L."/>
        </authorList>
    </citation>
    <scope>NUCLEOTIDE SEQUENCE [LARGE SCALE GENOMIC DNA]</scope>
    <source>
        <strain evidence="1 2">I11</strain>
    </source>
</reference>
<dbReference type="AlphaFoldDB" id="H0DZZ7"/>
<dbReference type="SUPFAM" id="SSF55961">
    <property type="entry name" value="Bet v1-like"/>
    <property type="match status" value="1"/>
</dbReference>
<dbReference type="Proteomes" id="UP000005143">
    <property type="component" value="Unassembled WGS sequence"/>
</dbReference>
<proteinExistence type="predicted"/>
<evidence type="ECO:0000313" key="1">
    <source>
        <dbReference type="EMBL" id="EHN12956.1"/>
    </source>
</evidence>
<evidence type="ECO:0000313" key="2">
    <source>
        <dbReference type="Proteomes" id="UP000005143"/>
    </source>
</evidence>
<comment type="caution">
    <text evidence="1">The sequence shown here is derived from an EMBL/GenBank/DDBJ whole genome shotgun (WGS) entry which is preliminary data.</text>
</comment>
<accession>H0DZZ7</accession>